<reference evidence="1 2" key="1">
    <citation type="submission" date="2019-06" db="EMBL/GenBank/DDBJ databases">
        <title>Genome sequencing of plant associated microbes to promote plant fitness in Sorghum bicolor and Oryza sativa.</title>
        <authorList>
            <person name="Coleman-Derr D."/>
        </authorList>
    </citation>
    <scope>NUCLEOTIDE SEQUENCE [LARGE SCALE GENOMIC DNA]</scope>
    <source>
        <strain evidence="1 2">KV-663</strain>
    </source>
</reference>
<dbReference type="InterPro" id="IPR058532">
    <property type="entry name" value="YjbR/MT2646/Rv2570-like"/>
</dbReference>
<dbReference type="InterPro" id="IPR038056">
    <property type="entry name" value="YjbR-like_sf"/>
</dbReference>
<dbReference type="AlphaFoldDB" id="A0A543HGT3"/>
<dbReference type="EMBL" id="VFPM01000004">
    <property type="protein sequence ID" value="TQM57544.1"/>
    <property type="molecule type" value="Genomic_DNA"/>
</dbReference>
<dbReference type="Proteomes" id="UP000316747">
    <property type="component" value="Unassembled WGS sequence"/>
</dbReference>
<organism evidence="1 2">
    <name type="scientific">Humibacillus xanthopallidus</name>
    <dbReference type="NCBI Taxonomy" id="412689"/>
    <lineage>
        <taxon>Bacteria</taxon>
        <taxon>Bacillati</taxon>
        <taxon>Actinomycetota</taxon>
        <taxon>Actinomycetes</taxon>
        <taxon>Micrococcales</taxon>
        <taxon>Intrasporangiaceae</taxon>
        <taxon>Humibacillus</taxon>
    </lineage>
</organism>
<dbReference type="Pfam" id="PF04237">
    <property type="entry name" value="YjbR"/>
    <property type="match status" value="1"/>
</dbReference>
<gene>
    <name evidence="1" type="ORF">FBY41_4372</name>
</gene>
<proteinExistence type="predicted"/>
<accession>A0A543HGT3</accession>
<evidence type="ECO:0000313" key="2">
    <source>
        <dbReference type="Proteomes" id="UP000316747"/>
    </source>
</evidence>
<sequence length="141" mass="15640">MEGMAHPVMFEDADPYLARLREICLALPEAQEKVSHGRPNFFTKKVFAGYGAVVRGDHDPEPYARSLVFLPDAADRPALLADDRFFEPAYLGPYGWLGLDFAPAGSVEQVAWDEVAELVDASYRLTAPARLVRLLDDGDRS</sequence>
<protein>
    <submittedName>
        <fullName evidence="1">YjbR protein</fullName>
    </submittedName>
</protein>
<keyword evidence="2" id="KW-1185">Reference proteome</keyword>
<evidence type="ECO:0000313" key="1">
    <source>
        <dbReference type="EMBL" id="TQM57544.1"/>
    </source>
</evidence>
<comment type="caution">
    <text evidence="1">The sequence shown here is derived from an EMBL/GenBank/DDBJ whole genome shotgun (WGS) entry which is preliminary data.</text>
</comment>
<dbReference type="SUPFAM" id="SSF142906">
    <property type="entry name" value="YjbR-like"/>
    <property type="match status" value="1"/>
</dbReference>
<dbReference type="Gene3D" id="3.90.1150.30">
    <property type="match status" value="1"/>
</dbReference>
<name>A0A543HGT3_9MICO</name>